<reference evidence="1" key="1">
    <citation type="journal article" date="2014" name="Int. J. Syst. Evol. Microbiol.">
        <title>Complete genome sequence of Corynebacterium casei LMG S-19264T (=DSM 44701T), isolated from a smear-ripened cheese.</title>
        <authorList>
            <consortium name="US DOE Joint Genome Institute (JGI-PGF)"/>
            <person name="Walter F."/>
            <person name="Albersmeier A."/>
            <person name="Kalinowski J."/>
            <person name="Ruckert C."/>
        </authorList>
    </citation>
    <scope>NUCLEOTIDE SEQUENCE</scope>
    <source>
        <strain evidence="1">NBRC 108769</strain>
    </source>
</reference>
<gene>
    <name evidence="1" type="ORF">GCM10007940_06250</name>
</gene>
<name>A0AA37SQV8_9BACT</name>
<protein>
    <recommendedName>
        <fullName evidence="3">HNH endonuclease</fullName>
    </recommendedName>
</protein>
<dbReference type="AlphaFoldDB" id="A0AA37SQV8"/>
<organism evidence="1 2">
    <name type="scientific">Portibacter lacus</name>
    <dbReference type="NCBI Taxonomy" id="1099794"/>
    <lineage>
        <taxon>Bacteria</taxon>
        <taxon>Pseudomonadati</taxon>
        <taxon>Bacteroidota</taxon>
        <taxon>Saprospiria</taxon>
        <taxon>Saprospirales</taxon>
        <taxon>Haliscomenobacteraceae</taxon>
        <taxon>Portibacter</taxon>
    </lineage>
</organism>
<proteinExistence type="predicted"/>
<evidence type="ECO:0000313" key="2">
    <source>
        <dbReference type="Proteomes" id="UP001156666"/>
    </source>
</evidence>
<comment type="caution">
    <text evidence="1">The sequence shown here is derived from an EMBL/GenBank/DDBJ whole genome shotgun (WGS) entry which is preliminary data.</text>
</comment>
<evidence type="ECO:0000313" key="1">
    <source>
        <dbReference type="EMBL" id="GLR16010.1"/>
    </source>
</evidence>
<reference evidence="1" key="2">
    <citation type="submission" date="2023-01" db="EMBL/GenBank/DDBJ databases">
        <title>Draft genome sequence of Portibacter lacus strain NBRC 108769.</title>
        <authorList>
            <person name="Sun Q."/>
            <person name="Mori K."/>
        </authorList>
    </citation>
    <scope>NUCLEOTIDE SEQUENCE</scope>
    <source>
        <strain evidence="1">NBRC 108769</strain>
    </source>
</reference>
<keyword evidence="2" id="KW-1185">Reference proteome</keyword>
<dbReference type="RefSeq" id="WP_235294872.1">
    <property type="nucleotide sequence ID" value="NZ_BSOH01000002.1"/>
</dbReference>
<evidence type="ECO:0008006" key="3">
    <source>
        <dbReference type="Google" id="ProtNLM"/>
    </source>
</evidence>
<dbReference type="Proteomes" id="UP001156666">
    <property type="component" value="Unassembled WGS sequence"/>
</dbReference>
<accession>A0AA37SQV8</accession>
<sequence>MKQIKKFSDSRLDDFCIYCGAKSETRDHVPSKIIMDEPFPKNLPVVPACDVCNQNFSQDEEYFSCLIECILSGTTEPEKLGRTKIRDILKKKPFLRARIEKAKLNNKGQISFQLEEERVTNVILKLARGHATYENSEPEFNDPASISIKPIMTMSEAEKAKYFSLAAGLFAEIGSRAFQRIVSGGEIVNNSWVVVQKDKYQYKIVHGKSGLSVKFIIWNYLACEVVWN</sequence>
<dbReference type="EMBL" id="BSOH01000002">
    <property type="protein sequence ID" value="GLR16010.1"/>
    <property type="molecule type" value="Genomic_DNA"/>
</dbReference>